<dbReference type="Proteomes" id="UP001285441">
    <property type="component" value="Unassembled WGS sequence"/>
</dbReference>
<organism evidence="2 3">
    <name type="scientific">Podospora didyma</name>
    <dbReference type="NCBI Taxonomy" id="330526"/>
    <lineage>
        <taxon>Eukaryota</taxon>
        <taxon>Fungi</taxon>
        <taxon>Dikarya</taxon>
        <taxon>Ascomycota</taxon>
        <taxon>Pezizomycotina</taxon>
        <taxon>Sordariomycetes</taxon>
        <taxon>Sordariomycetidae</taxon>
        <taxon>Sordariales</taxon>
        <taxon>Podosporaceae</taxon>
        <taxon>Podospora</taxon>
    </lineage>
</organism>
<dbReference type="EMBL" id="JAULSW010000001">
    <property type="protein sequence ID" value="KAK3393248.1"/>
    <property type="molecule type" value="Genomic_DNA"/>
</dbReference>
<comment type="caution">
    <text evidence="2">The sequence shown here is derived from an EMBL/GenBank/DDBJ whole genome shotgun (WGS) entry which is preliminary data.</text>
</comment>
<evidence type="ECO:0000313" key="2">
    <source>
        <dbReference type="EMBL" id="KAK3393248.1"/>
    </source>
</evidence>
<keyword evidence="3" id="KW-1185">Reference proteome</keyword>
<accession>A0AAE0U6X4</accession>
<evidence type="ECO:0000259" key="1">
    <source>
        <dbReference type="PROSITE" id="PS50097"/>
    </source>
</evidence>
<reference evidence="2" key="1">
    <citation type="journal article" date="2023" name="Mol. Phylogenet. Evol.">
        <title>Genome-scale phylogeny and comparative genomics of the fungal order Sordariales.</title>
        <authorList>
            <person name="Hensen N."/>
            <person name="Bonometti L."/>
            <person name="Westerberg I."/>
            <person name="Brannstrom I.O."/>
            <person name="Guillou S."/>
            <person name="Cros-Aarteil S."/>
            <person name="Calhoun S."/>
            <person name="Haridas S."/>
            <person name="Kuo A."/>
            <person name="Mondo S."/>
            <person name="Pangilinan J."/>
            <person name="Riley R."/>
            <person name="LaButti K."/>
            <person name="Andreopoulos B."/>
            <person name="Lipzen A."/>
            <person name="Chen C."/>
            <person name="Yan M."/>
            <person name="Daum C."/>
            <person name="Ng V."/>
            <person name="Clum A."/>
            <person name="Steindorff A."/>
            <person name="Ohm R.A."/>
            <person name="Martin F."/>
            <person name="Silar P."/>
            <person name="Natvig D.O."/>
            <person name="Lalanne C."/>
            <person name="Gautier V."/>
            <person name="Ament-Velasquez S.L."/>
            <person name="Kruys A."/>
            <person name="Hutchinson M.I."/>
            <person name="Powell A.J."/>
            <person name="Barry K."/>
            <person name="Miller A.N."/>
            <person name="Grigoriev I.V."/>
            <person name="Debuchy R."/>
            <person name="Gladieux P."/>
            <person name="Hiltunen Thoren M."/>
            <person name="Johannesson H."/>
        </authorList>
    </citation>
    <scope>NUCLEOTIDE SEQUENCE</scope>
    <source>
        <strain evidence="2">CBS 232.78</strain>
    </source>
</reference>
<proteinExistence type="predicted"/>
<dbReference type="Gene3D" id="3.30.710.10">
    <property type="entry name" value="Potassium Channel Kv1.1, Chain A"/>
    <property type="match status" value="1"/>
</dbReference>
<dbReference type="AlphaFoldDB" id="A0AAE0U6X4"/>
<gene>
    <name evidence="2" type="ORF">B0H63DRAFT_516441</name>
</gene>
<reference evidence="2" key="2">
    <citation type="submission" date="2023-06" db="EMBL/GenBank/DDBJ databases">
        <authorList>
            <consortium name="Lawrence Berkeley National Laboratory"/>
            <person name="Haridas S."/>
            <person name="Hensen N."/>
            <person name="Bonometti L."/>
            <person name="Westerberg I."/>
            <person name="Brannstrom I.O."/>
            <person name="Guillou S."/>
            <person name="Cros-Aarteil S."/>
            <person name="Calhoun S."/>
            <person name="Kuo A."/>
            <person name="Mondo S."/>
            <person name="Pangilinan J."/>
            <person name="Riley R."/>
            <person name="LaButti K."/>
            <person name="Andreopoulos B."/>
            <person name="Lipzen A."/>
            <person name="Chen C."/>
            <person name="Yanf M."/>
            <person name="Daum C."/>
            <person name="Ng V."/>
            <person name="Clum A."/>
            <person name="Steindorff A."/>
            <person name="Ohm R."/>
            <person name="Martin F."/>
            <person name="Silar P."/>
            <person name="Natvig D."/>
            <person name="Lalanne C."/>
            <person name="Gautier V."/>
            <person name="Ament-velasquez S.L."/>
            <person name="Kruys A."/>
            <person name="Hutchinson M.I."/>
            <person name="Powell A.J."/>
            <person name="Barry K."/>
            <person name="Miller A.N."/>
            <person name="Grigoriev I.V."/>
            <person name="Debuchy R."/>
            <person name="Gladieux P."/>
            <person name="Thoren M.H."/>
            <person name="Johannesson H."/>
        </authorList>
    </citation>
    <scope>NUCLEOTIDE SEQUENCE</scope>
    <source>
        <strain evidence="2">CBS 232.78</strain>
    </source>
</reference>
<dbReference type="InterPro" id="IPR011333">
    <property type="entry name" value="SKP1/BTB/POZ_sf"/>
</dbReference>
<evidence type="ECO:0000313" key="3">
    <source>
        <dbReference type="Proteomes" id="UP001285441"/>
    </source>
</evidence>
<name>A0AAE0U6X4_9PEZI</name>
<dbReference type="PROSITE" id="PS50097">
    <property type="entry name" value="BTB"/>
    <property type="match status" value="1"/>
</dbReference>
<protein>
    <recommendedName>
        <fullName evidence="1">BTB domain-containing protein</fullName>
    </recommendedName>
</protein>
<sequence length="186" mass="20674">MTEVELKEFGLGGNIELVVGRSGAQKKFRVHADILSAASPVFGRMLGPHFLEGRLLRRDGHVQIPLPDDRVEALEEAASVCHQIAVVADKWDFVAGIPEGIVRNWLAGVREMLEHHASFHRECFRLVLAADLSSMPKEFALAAKMLIFNAPSSFVQLGRDHARDNDPHDIVWPLTGIERTTATNDY</sequence>
<dbReference type="InterPro" id="IPR000210">
    <property type="entry name" value="BTB/POZ_dom"/>
</dbReference>
<feature type="domain" description="BTB" evidence="1">
    <location>
        <begin position="13"/>
        <end position="46"/>
    </location>
</feature>
<dbReference type="SUPFAM" id="SSF54695">
    <property type="entry name" value="POZ domain"/>
    <property type="match status" value="1"/>
</dbReference>
<dbReference type="CDD" id="cd18186">
    <property type="entry name" value="BTB_POZ_ZBTB_KLHL-like"/>
    <property type="match status" value="1"/>
</dbReference>